<evidence type="ECO:0000313" key="1">
    <source>
        <dbReference type="EMBL" id="KAA9331768.1"/>
    </source>
</evidence>
<dbReference type="EMBL" id="VTWT01000007">
    <property type="protein sequence ID" value="KAA9331768.1"/>
    <property type="molecule type" value="Genomic_DNA"/>
</dbReference>
<dbReference type="RefSeq" id="WP_150904378.1">
    <property type="nucleotide sequence ID" value="NZ_VTWT01000007.1"/>
</dbReference>
<dbReference type="AlphaFoldDB" id="A0A5N1IPS1"/>
<evidence type="ECO:0000313" key="2">
    <source>
        <dbReference type="Proteomes" id="UP000326570"/>
    </source>
</evidence>
<sequence>MLKLNAFIRYLLTIKAKSISKITFLSAFSKNIVAILRESPNEKACRFKRCRLSGYNLSG</sequence>
<dbReference type="Proteomes" id="UP000326570">
    <property type="component" value="Unassembled WGS sequence"/>
</dbReference>
<protein>
    <submittedName>
        <fullName evidence="1">Uncharacterized protein</fullName>
    </submittedName>
</protein>
<reference evidence="1 2" key="1">
    <citation type="submission" date="2019-09" db="EMBL/GenBank/DDBJ databases">
        <title>Genome sequence of Adhaeribacter sp. M2.</title>
        <authorList>
            <person name="Srinivasan S."/>
        </authorList>
    </citation>
    <scope>NUCLEOTIDE SEQUENCE [LARGE SCALE GENOMIC DNA]</scope>
    <source>
        <strain evidence="1 2">M2</strain>
    </source>
</reference>
<name>A0A5N1IPS1_9BACT</name>
<gene>
    <name evidence="1" type="ORF">F0P94_13230</name>
</gene>
<comment type="caution">
    <text evidence="1">The sequence shown here is derived from an EMBL/GenBank/DDBJ whole genome shotgun (WGS) entry which is preliminary data.</text>
</comment>
<proteinExistence type="predicted"/>
<accession>A0A5N1IPS1</accession>
<keyword evidence="2" id="KW-1185">Reference proteome</keyword>
<organism evidence="1 2">
    <name type="scientific">Adhaeribacter soli</name>
    <dbReference type="NCBI Taxonomy" id="2607655"/>
    <lineage>
        <taxon>Bacteria</taxon>
        <taxon>Pseudomonadati</taxon>
        <taxon>Bacteroidota</taxon>
        <taxon>Cytophagia</taxon>
        <taxon>Cytophagales</taxon>
        <taxon>Hymenobacteraceae</taxon>
        <taxon>Adhaeribacter</taxon>
    </lineage>
</organism>